<dbReference type="SUPFAM" id="SSF56529">
    <property type="entry name" value="FAH"/>
    <property type="match status" value="1"/>
</dbReference>
<reference evidence="4 7" key="2">
    <citation type="submission" date="2017-03" db="EMBL/GenBank/DDBJ databases">
        <title>Genome analysis of strain PAMC 26577.</title>
        <authorList>
            <person name="Oh H.-M."/>
            <person name="Yang J.-A."/>
        </authorList>
    </citation>
    <scope>NUCLEOTIDE SEQUENCE [LARGE SCALE GENOMIC DNA]</scope>
    <source>
        <strain evidence="4 7">PAMC 26577</strain>
    </source>
</reference>
<feature type="domain" description="Fumarylacetoacetase-like C-terminal" evidence="2">
    <location>
        <begin position="57"/>
        <end position="254"/>
    </location>
</feature>
<protein>
    <submittedName>
        <fullName evidence="5">Fumarylacetoacetate hydrolase family protein</fullName>
    </submittedName>
</protein>
<dbReference type="EMBL" id="NBTZ01000132">
    <property type="protein sequence ID" value="OTP68419.1"/>
    <property type="molecule type" value="Genomic_DNA"/>
</dbReference>
<dbReference type="EMBL" id="NBTY01000101">
    <property type="protein sequence ID" value="OTP73105.1"/>
    <property type="molecule type" value="Genomic_DNA"/>
</dbReference>
<evidence type="ECO:0000313" key="7">
    <source>
        <dbReference type="Proteomes" id="UP000195221"/>
    </source>
</evidence>
<feature type="domain" description="Rv2993c-like N-terminal" evidence="3">
    <location>
        <begin position="4"/>
        <end position="52"/>
    </location>
</feature>
<dbReference type="InterPro" id="IPR018833">
    <property type="entry name" value="Rv2993c-like_N"/>
</dbReference>
<dbReference type="GO" id="GO:0018773">
    <property type="term" value="F:acetylpyruvate hydrolase activity"/>
    <property type="evidence" value="ECO:0007669"/>
    <property type="project" value="TreeGrafter"/>
</dbReference>
<dbReference type="AlphaFoldDB" id="A0A242MP55"/>
<evidence type="ECO:0000313" key="4">
    <source>
        <dbReference type="EMBL" id="OTP68419.1"/>
    </source>
</evidence>
<dbReference type="Pfam" id="PF10370">
    <property type="entry name" value="Rv2993c-like_N"/>
    <property type="match status" value="1"/>
</dbReference>
<keyword evidence="1" id="KW-0479">Metal-binding</keyword>
<comment type="caution">
    <text evidence="5">The sequence shown here is derived from an EMBL/GenBank/DDBJ whole genome shotgun (WGS) entry which is preliminary data.</text>
</comment>
<name>A0A242MP55_CABSO</name>
<dbReference type="PANTHER" id="PTHR11820">
    <property type="entry name" value="ACYLPYRUVASE"/>
    <property type="match status" value="1"/>
</dbReference>
<evidence type="ECO:0000259" key="3">
    <source>
        <dbReference type="Pfam" id="PF10370"/>
    </source>
</evidence>
<dbReference type="Pfam" id="PF01557">
    <property type="entry name" value="FAA_hydrolase"/>
    <property type="match status" value="1"/>
</dbReference>
<evidence type="ECO:0000259" key="2">
    <source>
        <dbReference type="Pfam" id="PF01557"/>
    </source>
</evidence>
<dbReference type="Proteomes" id="UP000194546">
    <property type="component" value="Unassembled WGS sequence"/>
</dbReference>
<reference evidence="5 6" key="1">
    <citation type="submission" date="2017-03" db="EMBL/GenBank/DDBJ databases">
        <title>Genome analysis of strain PAMC 26510.</title>
        <authorList>
            <person name="Oh H.-M."/>
            <person name="Yang J.-A."/>
        </authorList>
    </citation>
    <scope>NUCLEOTIDE SEQUENCE [LARGE SCALE GENOMIC DNA]</scope>
    <source>
        <strain evidence="5 6">PAMC 26510</strain>
    </source>
</reference>
<accession>A0A242MP55</accession>
<dbReference type="PANTHER" id="PTHR11820:SF7">
    <property type="entry name" value="ACYLPYRUVASE FAHD1, MITOCHONDRIAL"/>
    <property type="match status" value="1"/>
</dbReference>
<dbReference type="InterPro" id="IPR036663">
    <property type="entry name" value="Fumarylacetoacetase_C_sf"/>
</dbReference>
<evidence type="ECO:0000313" key="6">
    <source>
        <dbReference type="Proteomes" id="UP000194546"/>
    </source>
</evidence>
<organism evidence="5 6">
    <name type="scientific">Caballeronia sordidicola</name>
    <name type="common">Burkholderia sordidicola</name>
    <dbReference type="NCBI Taxonomy" id="196367"/>
    <lineage>
        <taxon>Bacteria</taxon>
        <taxon>Pseudomonadati</taxon>
        <taxon>Pseudomonadota</taxon>
        <taxon>Betaproteobacteria</taxon>
        <taxon>Burkholderiales</taxon>
        <taxon>Burkholderiaceae</taxon>
        <taxon>Caballeronia</taxon>
    </lineage>
</organism>
<dbReference type="RefSeq" id="WP_075358788.1">
    <property type="nucleotide sequence ID" value="NZ_MSRG01000043.1"/>
</dbReference>
<sequence length="259" mass="27958">MKTWIRFRNAHGQTGFGVLENHRITQYDGEMFGVSTPGANLLSLEDVTLLSPCVPTKVVALWNNFHALSEKLGKAAPSHPLFLIKPPTSVIGHGEPIRRPKAYSGKIAYEGELAIVIGKRCSNVSAEEADDHIFGYSCINDVTAAELLNEDHNFAQWCRSKGFDTFSCIGPAIQRDFDWRNAHVVTRLDGVERQNYPLSDMIYSPAQQVSLISQDMTLEPGDVIACGTSIGVGSIKDGATVEVSIGGIGVLSNVLAGGA</sequence>
<evidence type="ECO:0000313" key="5">
    <source>
        <dbReference type="EMBL" id="OTP73105.1"/>
    </source>
</evidence>
<evidence type="ECO:0000256" key="1">
    <source>
        <dbReference type="ARBA" id="ARBA00022723"/>
    </source>
</evidence>
<keyword evidence="5" id="KW-0378">Hydrolase</keyword>
<dbReference type="Gene3D" id="3.90.850.10">
    <property type="entry name" value="Fumarylacetoacetase-like, C-terminal domain"/>
    <property type="match status" value="1"/>
</dbReference>
<dbReference type="GO" id="GO:0046872">
    <property type="term" value="F:metal ion binding"/>
    <property type="evidence" value="ECO:0007669"/>
    <property type="project" value="UniProtKB-KW"/>
</dbReference>
<gene>
    <name evidence="5" type="ORF">PAMC26510_20155</name>
    <name evidence="4" type="ORF">PAMC26577_33935</name>
</gene>
<dbReference type="InterPro" id="IPR011234">
    <property type="entry name" value="Fumarylacetoacetase-like_C"/>
</dbReference>
<dbReference type="Proteomes" id="UP000195221">
    <property type="component" value="Unassembled WGS sequence"/>
</dbReference>
<proteinExistence type="predicted"/>